<dbReference type="GO" id="GO:0046872">
    <property type="term" value="F:metal ion binding"/>
    <property type="evidence" value="ECO:0007669"/>
    <property type="project" value="InterPro"/>
</dbReference>
<reference evidence="1" key="1">
    <citation type="submission" date="2021-05" db="EMBL/GenBank/DDBJ databases">
        <title>Energy efficiency and biological interactions define the core microbiome of deep oligotrophic groundwater.</title>
        <authorList>
            <person name="Mehrshad M."/>
            <person name="Lopez-Fernandez M."/>
            <person name="Bell E."/>
            <person name="Bernier-Latmani R."/>
            <person name="Bertilsson S."/>
            <person name="Dopson M."/>
        </authorList>
    </citation>
    <scope>NUCLEOTIDE SEQUENCE</scope>
    <source>
        <strain evidence="1">Modern_marine.mb.64</strain>
    </source>
</reference>
<evidence type="ECO:0000313" key="2">
    <source>
        <dbReference type="Proteomes" id="UP000777784"/>
    </source>
</evidence>
<comment type="caution">
    <text evidence="1">The sequence shown here is derived from an EMBL/GenBank/DDBJ whole genome shotgun (WGS) entry which is preliminary data.</text>
</comment>
<dbReference type="InterPro" id="IPR011249">
    <property type="entry name" value="Metalloenz_LuxS/M16"/>
</dbReference>
<dbReference type="Gene3D" id="3.30.830.10">
    <property type="entry name" value="Metalloenzyme, LuxS/M16 peptidase-like"/>
    <property type="match status" value="1"/>
</dbReference>
<protein>
    <submittedName>
        <fullName evidence="1">Uncharacterized protein</fullName>
    </submittedName>
</protein>
<gene>
    <name evidence="1" type="ORF">KJ970_17355</name>
</gene>
<dbReference type="AlphaFoldDB" id="A0A948RZ82"/>
<dbReference type="SUPFAM" id="SSF63411">
    <property type="entry name" value="LuxS/MPP-like metallohydrolase"/>
    <property type="match status" value="1"/>
</dbReference>
<accession>A0A948RZ82</accession>
<evidence type="ECO:0000313" key="1">
    <source>
        <dbReference type="EMBL" id="MBU2692686.1"/>
    </source>
</evidence>
<sequence>MISAEGLSGVRSEQLEEAIYDVIGDLQNSLVSAEELQKVKNQIRVRKIRAMDMMSGIGILFYMGGDAAYGDWQESNNNPQKIELVTVEDVQRVAKKYFSKDQRNVLIINAKEGAGEEGQGENPRITQAINMIKSIQDPAQLEQMIDMFSMRLEQVEDPEEKAQMTRVLETAKEQLKKLKAAEQE</sequence>
<organism evidence="1 2">
    <name type="scientific">Eiseniibacteriota bacterium</name>
    <dbReference type="NCBI Taxonomy" id="2212470"/>
    <lineage>
        <taxon>Bacteria</taxon>
        <taxon>Candidatus Eiseniibacteriota</taxon>
    </lineage>
</organism>
<dbReference type="Proteomes" id="UP000777784">
    <property type="component" value="Unassembled WGS sequence"/>
</dbReference>
<proteinExistence type="predicted"/>
<name>A0A948RZ82_UNCEI</name>
<dbReference type="EMBL" id="JAHJDP010000099">
    <property type="protein sequence ID" value="MBU2692686.1"/>
    <property type="molecule type" value="Genomic_DNA"/>
</dbReference>